<dbReference type="EMBL" id="CP098611">
    <property type="protein sequence ID" value="USR92036.1"/>
    <property type="molecule type" value="Genomic_DNA"/>
</dbReference>
<dbReference type="InterPro" id="IPR011013">
    <property type="entry name" value="Gal_mutarotase_sf_dom"/>
</dbReference>
<dbReference type="SUPFAM" id="SSF88713">
    <property type="entry name" value="Glycoside hydrolase/deacetylase"/>
    <property type="match status" value="1"/>
</dbReference>
<reference evidence="6" key="1">
    <citation type="submission" date="2022-06" db="EMBL/GenBank/DDBJ databases">
        <title>Genome sequence of Phormidium yuhuli AB48 isolated from an industrial photobioreactor environment.</title>
        <authorList>
            <person name="Qiu Y."/>
            <person name="Noonan A.J.C."/>
            <person name="Dofher K."/>
            <person name="Koch M."/>
            <person name="Kieft B."/>
            <person name="Lin X."/>
            <person name="Ziels R.M."/>
            <person name="Hallam S.J."/>
        </authorList>
    </citation>
    <scope>NUCLEOTIDE SEQUENCE</scope>
    <source>
        <strain evidence="6">AB48</strain>
    </source>
</reference>
<keyword evidence="7" id="KW-1185">Reference proteome</keyword>
<organism evidence="6 7">
    <name type="scientific">Phormidium yuhuli AB48</name>
    <dbReference type="NCBI Taxonomy" id="2940671"/>
    <lineage>
        <taxon>Bacteria</taxon>
        <taxon>Bacillati</taxon>
        <taxon>Cyanobacteriota</taxon>
        <taxon>Cyanophyceae</taxon>
        <taxon>Oscillatoriophycideae</taxon>
        <taxon>Oscillatoriales</taxon>
        <taxon>Oscillatoriaceae</taxon>
        <taxon>Phormidium</taxon>
        <taxon>Phormidium yuhuli</taxon>
    </lineage>
</organism>
<dbReference type="InterPro" id="IPR027291">
    <property type="entry name" value="Glyco_hydro_38_N_sf"/>
</dbReference>
<keyword evidence="4" id="KW-0326">Glycosidase</keyword>
<keyword evidence="2" id="KW-0479">Metal-binding</keyword>
<keyword evidence="3" id="KW-0378">Hydrolase</keyword>
<dbReference type="Pfam" id="PF09261">
    <property type="entry name" value="Alpha-mann_mid"/>
    <property type="match status" value="1"/>
</dbReference>
<name>A0ABY5AUL1_9CYAN</name>
<dbReference type="RefSeq" id="WP_252664115.1">
    <property type="nucleotide sequence ID" value="NZ_CP098611.1"/>
</dbReference>
<dbReference type="Pfam" id="PF01074">
    <property type="entry name" value="Glyco_hydro_38N"/>
    <property type="match status" value="1"/>
</dbReference>
<evidence type="ECO:0000256" key="3">
    <source>
        <dbReference type="ARBA" id="ARBA00022801"/>
    </source>
</evidence>
<proteinExistence type="inferred from homology"/>
<dbReference type="PANTHER" id="PTHR46017:SF1">
    <property type="entry name" value="ALPHA-MANNOSIDASE 2C1"/>
    <property type="match status" value="1"/>
</dbReference>
<evidence type="ECO:0000256" key="1">
    <source>
        <dbReference type="ARBA" id="ARBA00009792"/>
    </source>
</evidence>
<protein>
    <submittedName>
        <fullName evidence="6">Alpha-mannosidase</fullName>
    </submittedName>
</protein>
<dbReference type="SUPFAM" id="SSF74650">
    <property type="entry name" value="Galactose mutarotase-like"/>
    <property type="match status" value="1"/>
</dbReference>
<dbReference type="InterPro" id="IPR011682">
    <property type="entry name" value="Glyco_hydro_38_C"/>
</dbReference>
<dbReference type="Pfam" id="PF07748">
    <property type="entry name" value="Glyco_hydro_38C"/>
    <property type="match status" value="1"/>
</dbReference>
<dbReference type="Gene3D" id="3.20.110.10">
    <property type="entry name" value="Glycoside hydrolase 38, N terminal domain"/>
    <property type="match status" value="1"/>
</dbReference>
<dbReference type="PANTHER" id="PTHR46017">
    <property type="entry name" value="ALPHA-MANNOSIDASE 2C1"/>
    <property type="match status" value="1"/>
</dbReference>
<dbReference type="InterPro" id="IPR041147">
    <property type="entry name" value="GH38_C"/>
</dbReference>
<accession>A0ABY5AUL1</accession>
<dbReference type="InterPro" id="IPR037094">
    <property type="entry name" value="Glyco_hydro_38_cen_sf"/>
</dbReference>
<dbReference type="Gene3D" id="2.70.98.30">
    <property type="entry name" value="Golgi alpha-mannosidase II, domain 4"/>
    <property type="match status" value="1"/>
</dbReference>
<dbReference type="InterPro" id="IPR000602">
    <property type="entry name" value="Glyco_hydro_38_N"/>
</dbReference>
<dbReference type="InterPro" id="IPR015341">
    <property type="entry name" value="Glyco_hydro_38_cen"/>
</dbReference>
<dbReference type="InterPro" id="IPR028995">
    <property type="entry name" value="Glyco_hydro_57/38_cen_sf"/>
</dbReference>
<dbReference type="CDD" id="cd10789">
    <property type="entry name" value="GH38N_AMII_ER_cytosolic"/>
    <property type="match status" value="1"/>
</dbReference>
<evidence type="ECO:0000313" key="7">
    <source>
        <dbReference type="Proteomes" id="UP001056708"/>
    </source>
</evidence>
<gene>
    <name evidence="6" type="ORF">NEA10_04745</name>
</gene>
<evidence type="ECO:0000256" key="4">
    <source>
        <dbReference type="ARBA" id="ARBA00023295"/>
    </source>
</evidence>
<dbReference type="Pfam" id="PF17677">
    <property type="entry name" value="Glyco_hydro38C2"/>
    <property type="match status" value="1"/>
</dbReference>
<comment type="similarity">
    <text evidence="1">Belongs to the glycosyl hydrolase 38 family.</text>
</comment>
<evidence type="ECO:0000259" key="5">
    <source>
        <dbReference type="SMART" id="SM00872"/>
    </source>
</evidence>
<feature type="domain" description="Glycoside hydrolase family 38 central" evidence="5">
    <location>
        <begin position="481"/>
        <end position="559"/>
    </location>
</feature>
<dbReference type="Gene3D" id="1.20.1270.50">
    <property type="entry name" value="Glycoside hydrolase family 38, central domain"/>
    <property type="match status" value="1"/>
</dbReference>
<dbReference type="SUPFAM" id="SSF88688">
    <property type="entry name" value="Families 57/38 glycoside transferase middle domain"/>
    <property type="match status" value="1"/>
</dbReference>
<evidence type="ECO:0000256" key="2">
    <source>
        <dbReference type="ARBA" id="ARBA00022723"/>
    </source>
</evidence>
<dbReference type="Proteomes" id="UP001056708">
    <property type="component" value="Chromosome"/>
</dbReference>
<sequence>MTQSFQHLQAQLYALSRQDILPHWRQSRESPLNPQTESSWQPVQLNDRGHLPWGRGHQGLWLSQTLVIPDSLQGISLDSYRLYLSLRWWADLAEFYVNGELRHTGDLFDCFGRILLQDSLQPGQVIHLSLYLLSPHHDDGALVTSELVYERDAPDPGFIAEELAVCAKFYPQLPQSPLPDSLQLDFCQLPQQPHRFLNDLKDLQIHLGQHYPPPAGTLYLMGHAHLDMAWLWPVSETWTAAQRTFESVLSLQRQFPELIFSHSSAALYDWIERERPDLFAQIKTQVKGGVWEVAAGLWVEPELNLISGESIVRQLLYGQGYVRETFQQTVRVAWLPDSFGFCWQLPQLLKLGGIDYFVTQKLRWNDTTTFPHQLFWWESPDGSRVLSLMSAPIGQGIEPEAMAEYWSSWQENTGLQDGLWLPGVGDHGGGPTRDMLEVARRWQGSALFPKLTFTSATGYLEQVERQLGTDGPVWRDELYLEFHRGCYTTQGDRKLANRQGERLLYQAELFASLASLTTGVDYPQAALEQAWKGLLFNQFHDILPGSTIPQVLEEANQVSAAGLPQAQGIRDEAITQLLQHLPPGTPPYPEAILVSVVNSLTWGRSHLVSLPLPSPHPHWRICSFSGEPLPSQRFQDELRFLAQDVPGVGCRRYWLYLDPDAPQDNLSYHTTRAPVLENANLRVTIDEETGSIREIYNKQTQQQVLNLLGGNCLEAYSDKGQYWDAWNIDPNYEQHPLPPARLEEFTWVEWGALRQRLRVVRRLGNSRICQDYILDKQASLLVIESDIDWREQQVLLKTAFHVPFTAEMATYEIPCGAIARPTTPQTPAEAAKWEVPALQWADLAAEHQGISLIQDCKHGYDAKANQLRLTLLRSPQWPNPNADQGPHQMTYAIFPHSGDWKQGQTVQRAYELNQPLLLYTHDTPLAGDRPSPSCQQWLSLTPQNLILMALKQSERHKNHWIIRVYDSQGETSQLDLGGWVNSMTYQRVNLLEDDWQGDETIASWQVASFRLTAIDSVIPPLTNPENGS</sequence>
<dbReference type="InterPro" id="IPR011330">
    <property type="entry name" value="Glyco_hydro/deAcase_b/a-brl"/>
</dbReference>
<evidence type="ECO:0000313" key="6">
    <source>
        <dbReference type="EMBL" id="USR92036.1"/>
    </source>
</evidence>
<dbReference type="SMART" id="SM00872">
    <property type="entry name" value="Alpha-mann_mid"/>
    <property type="match status" value="1"/>
</dbReference>